<dbReference type="RefSeq" id="WP_138239160.1">
    <property type="nucleotide sequence ID" value="NZ_VBRY01000006.1"/>
</dbReference>
<name>A0A5R9GVU7_9PROT</name>
<dbReference type="AlphaFoldDB" id="A0A5R9GVU7"/>
<organism evidence="1 2">
    <name type="scientific">Mariprofundus erugo</name>
    <dbReference type="NCBI Taxonomy" id="2528639"/>
    <lineage>
        <taxon>Bacteria</taxon>
        <taxon>Pseudomonadati</taxon>
        <taxon>Pseudomonadota</taxon>
        <taxon>Candidatius Mariprofundia</taxon>
        <taxon>Mariprofundales</taxon>
        <taxon>Mariprofundaceae</taxon>
        <taxon>Mariprofundus</taxon>
    </lineage>
</organism>
<protein>
    <recommendedName>
        <fullName evidence="3">4Fe-4S ferredoxin-type domain-containing protein</fullName>
    </recommendedName>
</protein>
<accession>A0A5R9GVU7</accession>
<comment type="caution">
    <text evidence="1">The sequence shown here is derived from an EMBL/GenBank/DDBJ whole genome shotgun (WGS) entry which is preliminary data.</text>
</comment>
<keyword evidence="2" id="KW-1185">Reference proteome</keyword>
<dbReference type="EMBL" id="VBRY01000006">
    <property type="protein sequence ID" value="TLS67244.1"/>
    <property type="molecule type" value="Genomic_DNA"/>
</dbReference>
<evidence type="ECO:0008006" key="3">
    <source>
        <dbReference type="Google" id="ProtNLM"/>
    </source>
</evidence>
<evidence type="ECO:0000313" key="1">
    <source>
        <dbReference type="EMBL" id="TLS67244.1"/>
    </source>
</evidence>
<dbReference type="Proteomes" id="UP000306585">
    <property type="component" value="Unassembled WGS sequence"/>
</dbReference>
<proteinExistence type="predicted"/>
<sequence length="242" mass="26286">MTGERSGVAPDCSRVLAEHGLNLQAVFNLSDLPDGIRASIAGVRDVHTYRQMIVFGHGGPALWRSLSASGCMQGENPVDHFSAEIVARYFASENPDHRYCLLYPDNQLLLPLQQLGELAGWHHPSPFRLGINQYWGSWFAYRAVVLADSSFPASKPLSGASPCQGCATTPCMAACPVSVDGSISLNDCMDERSGEGSACAFTCLARLACPVRQEMRYEPAQMVYHYGCSLATIRSYRASSAE</sequence>
<evidence type="ECO:0000313" key="2">
    <source>
        <dbReference type="Proteomes" id="UP000306585"/>
    </source>
</evidence>
<reference evidence="1 2" key="1">
    <citation type="journal article" date="2019" name="Appl. Environ. Microbiol.">
        <title>Environmental Evidence and Genomic Insight of Iron-oxidizing Bacteria Preference Towards More Corrosion Resistant Stainless Steel at Higher Salinities.</title>
        <authorList>
            <person name="Garrison C.E."/>
            <person name="Price K.A."/>
            <person name="Field E.K."/>
        </authorList>
    </citation>
    <scope>NUCLEOTIDE SEQUENCE [LARGE SCALE GENOMIC DNA]</scope>
    <source>
        <strain evidence="1 2">P3</strain>
    </source>
</reference>
<gene>
    <name evidence="1" type="ORF">FEF65_07340</name>
</gene>